<evidence type="ECO:0000313" key="2">
    <source>
        <dbReference type="Proteomes" id="UP000242474"/>
    </source>
</evidence>
<name>A0A2G5B6C9_COERN</name>
<dbReference type="EMBL" id="KZ303515">
    <property type="protein sequence ID" value="PIA14603.1"/>
    <property type="molecule type" value="Genomic_DNA"/>
</dbReference>
<proteinExistence type="predicted"/>
<gene>
    <name evidence="1" type="ORF">COEREDRAFT_76176</name>
</gene>
<sequence length="60" mass="6770">MLLALVRNIWWIRRRIVPAIITGGASHSKSKQSSDNLHVISIVVSKCNIFVMFTKCECVV</sequence>
<accession>A0A2G5B6C9</accession>
<organism evidence="1 2">
    <name type="scientific">Coemansia reversa (strain ATCC 12441 / NRRL 1564)</name>
    <dbReference type="NCBI Taxonomy" id="763665"/>
    <lineage>
        <taxon>Eukaryota</taxon>
        <taxon>Fungi</taxon>
        <taxon>Fungi incertae sedis</taxon>
        <taxon>Zoopagomycota</taxon>
        <taxon>Kickxellomycotina</taxon>
        <taxon>Kickxellomycetes</taxon>
        <taxon>Kickxellales</taxon>
        <taxon>Kickxellaceae</taxon>
        <taxon>Coemansia</taxon>
    </lineage>
</organism>
<evidence type="ECO:0000313" key="1">
    <source>
        <dbReference type="EMBL" id="PIA14603.1"/>
    </source>
</evidence>
<dbReference type="Proteomes" id="UP000242474">
    <property type="component" value="Unassembled WGS sequence"/>
</dbReference>
<reference evidence="1 2" key="1">
    <citation type="journal article" date="2015" name="Genome Biol. Evol.">
        <title>Phylogenomic analyses indicate that early fungi evolved digesting cell walls of algal ancestors of land plants.</title>
        <authorList>
            <person name="Chang Y."/>
            <person name="Wang S."/>
            <person name="Sekimoto S."/>
            <person name="Aerts A.L."/>
            <person name="Choi C."/>
            <person name="Clum A."/>
            <person name="LaButti K.M."/>
            <person name="Lindquist E.A."/>
            <person name="Yee Ngan C."/>
            <person name="Ohm R.A."/>
            <person name="Salamov A.A."/>
            <person name="Grigoriev I.V."/>
            <person name="Spatafora J.W."/>
            <person name="Berbee M.L."/>
        </authorList>
    </citation>
    <scope>NUCLEOTIDE SEQUENCE [LARGE SCALE GENOMIC DNA]</scope>
    <source>
        <strain evidence="1 2">NRRL 1564</strain>
    </source>
</reference>
<keyword evidence="2" id="KW-1185">Reference proteome</keyword>
<dbReference type="AlphaFoldDB" id="A0A2G5B6C9"/>
<protein>
    <submittedName>
        <fullName evidence="1">Uncharacterized protein</fullName>
    </submittedName>
</protein>